<dbReference type="eggNOG" id="ENOG502R6BS">
    <property type="taxonomic scope" value="Eukaryota"/>
</dbReference>
<proteinExistence type="predicted"/>
<sequence length="165" mass="18115">MASVVPSEALPALNSMPTEILDLIFAHISPINLWHLRLISKRFNAVLHPHLLSTSRASFSGPQELPLMGPQSTSGQLREQVRRRICRRGRVHEDVYPAQPLQQPCSAVGQWPSRSAHEVGQTAALRSVPTGTGPLGPRRHFPGQTSRTPVCVADEKTTVAQPRVQ</sequence>
<protein>
    <submittedName>
        <fullName evidence="3">Putative F-box domain-containing protein</fullName>
    </submittedName>
</protein>
<dbReference type="SUPFAM" id="SSF81383">
    <property type="entry name" value="F-box domain"/>
    <property type="match status" value="1"/>
</dbReference>
<dbReference type="PROSITE" id="PS50181">
    <property type="entry name" value="FBOX"/>
    <property type="match status" value="1"/>
</dbReference>
<dbReference type="AlphaFoldDB" id="A0A066WXH5"/>
<keyword evidence="4" id="KW-1185">Reference proteome</keyword>
<dbReference type="Proteomes" id="UP000027238">
    <property type="component" value="Unassembled WGS sequence"/>
</dbReference>
<evidence type="ECO:0000313" key="3">
    <source>
        <dbReference type="EMBL" id="KDN60119.1"/>
    </source>
</evidence>
<accession>A0A066WXH5</accession>
<organism evidence="3 4">
    <name type="scientific">Colletotrichum sublineola</name>
    <name type="common">Sorghum anthracnose fungus</name>
    <dbReference type="NCBI Taxonomy" id="1173701"/>
    <lineage>
        <taxon>Eukaryota</taxon>
        <taxon>Fungi</taxon>
        <taxon>Dikarya</taxon>
        <taxon>Ascomycota</taxon>
        <taxon>Pezizomycotina</taxon>
        <taxon>Sordariomycetes</taxon>
        <taxon>Hypocreomycetidae</taxon>
        <taxon>Glomerellales</taxon>
        <taxon>Glomerellaceae</taxon>
        <taxon>Colletotrichum</taxon>
        <taxon>Colletotrichum graminicola species complex</taxon>
    </lineage>
</organism>
<dbReference type="InterPro" id="IPR001810">
    <property type="entry name" value="F-box_dom"/>
</dbReference>
<dbReference type="Pfam" id="PF00646">
    <property type="entry name" value="F-box"/>
    <property type="match status" value="1"/>
</dbReference>
<dbReference type="InterPro" id="IPR036047">
    <property type="entry name" value="F-box-like_dom_sf"/>
</dbReference>
<feature type="region of interest" description="Disordered" evidence="1">
    <location>
        <begin position="122"/>
        <end position="165"/>
    </location>
</feature>
<dbReference type="HOGENOM" id="CLU_1610663_0_0_1"/>
<dbReference type="EMBL" id="JMSE01001547">
    <property type="protein sequence ID" value="KDN60119.1"/>
    <property type="molecule type" value="Genomic_DNA"/>
</dbReference>
<reference evidence="4" key="1">
    <citation type="journal article" date="2014" name="Genome Announc.">
        <title>Draft genome sequence of Colletotrichum sublineola, a destructive pathogen of cultivated sorghum.</title>
        <authorList>
            <person name="Baroncelli R."/>
            <person name="Sanz-Martin J.M."/>
            <person name="Rech G.E."/>
            <person name="Sukno S.A."/>
            <person name="Thon M.R."/>
        </authorList>
    </citation>
    <scope>NUCLEOTIDE SEQUENCE [LARGE SCALE GENOMIC DNA]</scope>
    <source>
        <strain evidence="4">TX430BB</strain>
    </source>
</reference>
<name>A0A066WXH5_COLSU</name>
<evidence type="ECO:0000313" key="4">
    <source>
        <dbReference type="Proteomes" id="UP000027238"/>
    </source>
</evidence>
<feature type="domain" description="F-box" evidence="2">
    <location>
        <begin position="10"/>
        <end position="56"/>
    </location>
</feature>
<gene>
    <name evidence="3" type="ORF">CSUB01_02778</name>
</gene>
<comment type="caution">
    <text evidence="3">The sequence shown here is derived from an EMBL/GenBank/DDBJ whole genome shotgun (WGS) entry which is preliminary data.</text>
</comment>
<dbReference type="OrthoDB" id="4842187at2759"/>
<evidence type="ECO:0000259" key="2">
    <source>
        <dbReference type="PROSITE" id="PS50181"/>
    </source>
</evidence>
<evidence type="ECO:0000256" key="1">
    <source>
        <dbReference type="SAM" id="MobiDB-lite"/>
    </source>
</evidence>